<dbReference type="Proteomes" id="UP000324222">
    <property type="component" value="Unassembled WGS sequence"/>
</dbReference>
<evidence type="ECO:0000313" key="2">
    <source>
        <dbReference type="Proteomes" id="UP000324222"/>
    </source>
</evidence>
<dbReference type="AlphaFoldDB" id="A0A5B7FXL6"/>
<proteinExistence type="predicted"/>
<gene>
    <name evidence="1" type="ORF">E2C01_046340</name>
</gene>
<protein>
    <submittedName>
        <fullName evidence="1">Uncharacterized protein</fullName>
    </submittedName>
</protein>
<accession>A0A5B7FXL6</accession>
<name>A0A5B7FXL6_PORTR</name>
<evidence type="ECO:0000313" key="1">
    <source>
        <dbReference type="EMBL" id="MPC52470.1"/>
    </source>
</evidence>
<dbReference type="EMBL" id="VSRR010010905">
    <property type="protein sequence ID" value="MPC52470.1"/>
    <property type="molecule type" value="Genomic_DNA"/>
</dbReference>
<comment type="caution">
    <text evidence="1">The sequence shown here is derived from an EMBL/GenBank/DDBJ whole genome shotgun (WGS) entry which is preliminary data.</text>
</comment>
<reference evidence="1 2" key="1">
    <citation type="submission" date="2019-05" db="EMBL/GenBank/DDBJ databases">
        <title>Another draft genome of Portunus trituberculatus and its Hox gene families provides insights of decapod evolution.</title>
        <authorList>
            <person name="Jeong J.-H."/>
            <person name="Song I."/>
            <person name="Kim S."/>
            <person name="Choi T."/>
            <person name="Kim D."/>
            <person name="Ryu S."/>
            <person name="Kim W."/>
        </authorList>
    </citation>
    <scope>NUCLEOTIDE SEQUENCE [LARGE SCALE GENOMIC DNA]</scope>
    <source>
        <tissue evidence="1">Muscle</tissue>
    </source>
</reference>
<organism evidence="1 2">
    <name type="scientific">Portunus trituberculatus</name>
    <name type="common">Swimming crab</name>
    <name type="synonym">Neptunus trituberculatus</name>
    <dbReference type="NCBI Taxonomy" id="210409"/>
    <lineage>
        <taxon>Eukaryota</taxon>
        <taxon>Metazoa</taxon>
        <taxon>Ecdysozoa</taxon>
        <taxon>Arthropoda</taxon>
        <taxon>Crustacea</taxon>
        <taxon>Multicrustacea</taxon>
        <taxon>Malacostraca</taxon>
        <taxon>Eumalacostraca</taxon>
        <taxon>Eucarida</taxon>
        <taxon>Decapoda</taxon>
        <taxon>Pleocyemata</taxon>
        <taxon>Brachyura</taxon>
        <taxon>Eubrachyura</taxon>
        <taxon>Portunoidea</taxon>
        <taxon>Portunidae</taxon>
        <taxon>Portuninae</taxon>
        <taxon>Portunus</taxon>
    </lineage>
</organism>
<sequence>MNEEQARIKEEQAGFGQQLDDVQEMIPEVQETAHQEVKKDMDYKVEFTSTSAPEFSPTSSTIRNRTSAMGHIGMPVEKKPQEFDNKVSYRAQFEMLTCRNEWYYEECSPVGNQSQWCDVGGSSTARQDSEEYLFQELAKDQYGLTHKAYPRANIDLITELLHGKFIDALDSSRLKIQVNQAKPSSLQEALASAMEFESLKERDQKRCRRTAVEVPEKNLGKLNKSNSSRGIVEPCVLWGPRDLQAHGFESCPWSECRLGFLTQGNGFLAGGL</sequence>
<keyword evidence="2" id="KW-1185">Reference proteome</keyword>